<protein>
    <submittedName>
        <fullName evidence="2">Alpha/beta hydrolase</fullName>
    </submittedName>
</protein>
<name>A0A8J3P1R0_9ACTN</name>
<dbReference type="GO" id="GO:0016787">
    <property type="term" value="F:hydrolase activity"/>
    <property type="evidence" value="ECO:0007669"/>
    <property type="project" value="UniProtKB-KW"/>
</dbReference>
<accession>A0A8J3P1R0</accession>
<organism evidence="2 3">
    <name type="scientific">Catellatospora citrea</name>
    <dbReference type="NCBI Taxonomy" id="53366"/>
    <lineage>
        <taxon>Bacteria</taxon>
        <taxon>Bacillati</taxon>
        <taxon>Actinomycetota</taxon>
        <taxon>Actinomycetes</taxon>
        <taxon>Micromonosporales</taxon>
        <taxon>Micromonosporaceae</taxon>
        <taxon>Catellatospora</taxon>
    </lineage>
</organism>
<evidence type="ECO:0000259" key="1">
    <source>
        <dbReference type="Pfam" id="PF00561"/>
    </source>
</evidence>
<gene>
    <name evidence="2" type="ORF">Cci01nite_36940</name>
</gene>
<dbReference type="AlphaFoldDB" id="A0A8J3P1R0"/>
<evidence type="ECO:0000313" key="2">
    <source>
        <dbReference type="EMBL" id="GIF98600.1"/>
    </source>
</evidence>
<evidence type="ECO:0000313" key="3">
    <source>
        <dbReference type="Proteomes" id="UP000659904"/>
    </source>
</evidence>
<sequence length="301" mass="32569">MDLPYVETPDGRWLAFESTGPDDGVPVVLCHGMPGSKAGPRPRPMRLHSLGIRLISYDRPGYGGSTRKQGRSVADAAADVAAIADQLELAKFAVVGRSGGGPHALACAELLGNRVTRTAVLVSIAPATADGLDWSDGMAPSNVEAYEQAKTEEALIQTLTARAEAMRDDPETMLNFLKPQMGERDWAIVDDMRRQLHEAYREAVQGGPGGWIDDVLAFRKPWGFALTGIKTPVRLWHGDDDTFSPVSHSRWLKDRLPTAELEVQVGKGHFAAMETLPRMLQWCVGQAEQTEFALGPSAGAA</sequence>
<dbReference type="EMBL" id="BONH01000016">
    <property type="protein sequence ID" value="GIF98600.1"/>
    <property type="molecule type" value="Genomic_DNA"/>
</dbReference>
<dbReference type="Pfam" id="PF00561">
    <property type="entry name" value="Abhydrolase_1"/>
    <property type="match status" value="1"/>
</dbReference>
<dbReference type="SUPFAM" id="SSF53474">
    <property type="entry name" value="alpha/beta-Hydrolases"/>
    <property type="match status" value="1"/>
</dbReference>
<keyword evidence="2" id="KW-0378">Hydrolase</keyword>
<reference evidence="2 3" key="1">
    <citation type="submission" date="2021-01" db="EMBL/GenBank/DDBJ databases">
        <title>Whole genome shotgun sequence of Catellatospora citrea NBRC 14495.</title>
        <authorList>
            <person name="Komaki H."/>
            <person name="Tamura T."/>
        </authorList>
    </citation>
    <scope>NUCLEOTIDE SEQUENCE [LARGE SCALE GENOMIC DNA]</scope>
    <source>
        <strain evidence="2 3">NBRC 14495</strain>
    </source>
</reference>
<dbReference type="InterPro" id="IPR000073">
    <property type="entry name" value="AB_hydrolase_1"/>
</dbReference>
<dbReference type="Proteomes" id="UP000659904">
    <property type="component" value="Unassembled WGS sequence"/>
</dbReference>
<dbReference type="Gene3D" id="3.40.50.1820">
    <property type="entry name" value="alpha/beta hydrolase"/>
    <property type="match status" value="1"/>
</dbReference>
<feature type="domain" description="AB hydrolase-1" evidence="1">
    <location>
        <begin position="26"/>
        <end position="274"/>
    </location>
</feature>
<comment type="caution">
    <text evidence="2">The sequence shown here is derived from an EMBL/GenBank/DDBJ whole genome shotgun (WGS) entry which is preliminary data.</text>
</comment>
<dbReference type="PANTHER" id="PTHR45763:SF46">
    <property type="entry name" value="AB HYDROLASE-1 DOMAIN-CONTAINING PROTEIN"/>
    <property type="match status" value="1"/>
</dbReference>
<keyword evidence="3" id="KW-1185">Reference proteome</keyword>
<dbReference type="PANTHER" id="PTHR45763">
    <property type="entry name" value="HYDROLASE, ALPHA/BETA FOLD FAMILY PROTEIN, EXPRESSED-RELATED"/>
    <property type="match status" value="1"/>
</dbReference>
<proteinExistence type="predicted"/>
<dbReference type="InterPro" id="IPR029058">
    <property type="entry name" value="AB_hydrolase_fold"/>
</dbReference>